<organism evidence="6 8">
    <name type="scientific">Parerythrobacter jejuensis</name>
    <dbReference type="NCBI Taxonomy" id="795812"/>
    <lineage>
        <taxon>Bacteria</taxon>
        <taxon>Pseudomonadati</taxon>
        <taxon>Pseudomonadota</taxon>
        <taxon>Alphaproteobacteria</taxon>
        <taxon>Sphingomonadales</taxon>
        <taxon>Erythrobacteraceae</taxon>
        <taxon>Parerythrobacter</taxon>
    </lineage>
</organism>
<dbReference type="Gene3D" id="3.40.50.720">
    <property type="entry name" value="NAD(P)-binding Rossmann-like Domain"/>
    <property type="match status" value="1"/>
</dbReference>
<sequence>MLRKGEPVTKRFLLCGASGVVGQALVPLLRKQGVEVRLVGRDVQRLAQLYPGCDVGSYDEISDLAAGCSLVVNLAARNNDQAGTQADFQTANVDHALEVMDLAKQAQVDRFVNFSSLHAATPEKSLYAASKARADEELTRSGGGFALSIRLAAIHGIAQQGKLRLLARLPRFLQFPLFALASALRPTVSVGTVAHFLATDAATWPDTVTELSDGQHSNLLFLAVKRTIDLVFALAVAILFFWLFAILWLAVRIDSPGPAIFAQTRVGRAGQAFVCYKFRTMAQGTTQRGTHEVGASSITRVGGFLRKSKLDELPQVLNILKNELSLVGPRPCLPVQSELIAERSRRGVLNVKPGITGLAQVHEIDMSTPKLLAQWDRRYVMQRSILSEISVVFATFLGRGQGDRIGS</sequence>
<evidence type="ECO:0000313" key="7">
    <source>
        <dbReference type="EMBL" id="MXP33633.1"/>
    </source>
</evidence>
<reference evidence="6 8" key="1">
    <citation type="submission" date="2019-12" db="EMBL/GenBank/DDBJ databases">
        <title>Genomic-based taxomic classification of the family Erythrobacteraceae.</title>
        <authorList>
            <person name="Xu L."/>
        </authorList>
    </citation>
    <scope>NUCLEOTIDE SEQUENCE [LARGE SCALE GENOMIC DNA]</scope>
    <source>
        <strain evidence="6 8">JCM 16677</strain>
    </source>
</reference>
<evidence type="ECO:0000256" key="3">
    <source>
        <dbReference type="SAM" id="Phobius"/>
    </source>
</evidence>
<dbReference type="PANTHER" id="PTHR30576:SF10">
    <property type="entry name" value="SLL5057 PROTEIN"/>
    <property type="match status" value="1"/>
</dbReference>
<evidence type="ECO:0000256" key="2">
    <source>
        <dbReference type="ARBA" id="ARBA00023169"/>
    </source>
</evidence>
<dbReference type="AlphaFoldDB" id="A0A845ANX0"/>
<dbReference type="Pfam" id="PF02397">
    <property type="entry name" value="Bac_transf"/>
    <property type="match status" value="1"/>
</dbReference>
<dbReference type="EMBL" id="WTYE01000001">
    <property type="protein sequence ID" value="MXP33633.1"/>
    <property type="molecule type" value="Genomic_DNA"/>
</dbReference>
<keyword evidence="3" id="KW-1133">Transmembrane helix</keyword>
<dbReference type="InterPro" id="IPR003362">
    <property type="entry name" value="Bact_transf"/>
</dbReference>
<accession>A0A845ANX0</accession>
<dbReference type="SUPFAM" id="SSF51735">
    <property type="entry name" value="NAD(P)-binding Rossmann-fold domains"/>
    <property type="match status" value="1"/>
</dbReference>
<feature type="transmembrane region" description="Helical" evidence="3">
    <location>
        <begin position="230"/>
        <end position="251"/>
    </location>
</feature>
<name>A0A845ANX0_9SPHN</name>
<feature type="domain" description="Bacterial sugar transferase" evidence="5">
    <location>
        <begin position="225"/>
        <end position="396"/>
    </location>
</feature>
<proteinExistence type="inferred from homology"/>
<evidence type="ECO:0000313" key="8">
    <source>
        <dbReference type="Proteomes" id="UP000446786"/>
    </source>
</evidence>
<dbReference type="Proteomes" id="UP000446786">
    <property type="component" value="Unassembled WGS sequence"/>
</dbReference>
<evidence type="ECO:0000259" key="4">
    <source>
        <dbReference type="Pfam" id="PF01370"/>
    </source>
</evidence>
<keyword evidence="3" id="KW-0812">Transmembrane</keyword>
<keyword evidence="8" id="KW-1185">Reference proteome</keyword>
<dbReference type="Pfam" id="PF01370">
    <property type="entry name" value="Epimerase"/>
    <property type="match status" value="1"/>
</dbReference>
<dbReference type="GO" id="GO:0016780">
    <property type="term" value="F:phosphotransferase activity, for other substituted phosphate groups"/>
    <property type="evidence" value="ECO:0007669"/>
    <property type="project" value="TreeGrafter"/>
</dbReference>
<feature type="domain" description="NAD-dependent epimerase/dehydratase" evidence="4">
    <location>
        <begin position="13"/>
        <end position="139"/>
    </location>
</feature>
<dbReference type="PANTHER" id="PTHR30576">
    <property type="entry name" value="COLANIC BIOSYNTHESIS UDP-GLUCOSE LIPID CARRIER TRANSFERASE"/>
    <property type="match status" value="1"/>
</dbReference>
<dbReference type="EMBL" id="WTYE01000001">
    <property type="protein sequence ID" value="MXP30873.1"/>
    <property type="molecule type" value="Genomic_DNA"/>
</dbReference>
<protein>
    <submittedName>
        <fullName evidence="6">NAD(P)H-binding protein</fullName>
    </submittedName>
</protein>
<evidence type="ECO:0000313" key="6">
    <source>
        <dbReference type="EMBL" id="MXP30873.1"/>
    </source>
</evidence>
<evidence type="ECO:0000256" key="1">
    <source>
        <dbReference type="ARBA" id="ARBA00006464"/>
    </source>
</evidence>
<dbReference type="InterPro" id="IPR036291">
    <property type="entry name" value="NAD(P)-bd_dom_sf"/>
</dbReference>
<keyword evidence="2" id="KW-0270">Exopolysaccharide synthesis</keyword>
<gene>
    <name evidence="6" type="ORF">GRI94_03440</name>
    <name evidence="7" type="ORF">GRI94_17530</name>
</gene>
<comment type="similarity">
    <text evidence="1">Belongs to the bacterial sugar transferase family.</text>
</comment>
<keyword evidence="3" id="KW-0472">Membrane</keyword>
<evidence type="ECO:0000259" key="5">
    <source>
        <dbReference type="Pfam" id="PF02397"/>
    </source>
</evidence>
<dbReference type="InterPro" id="IPR001509">
    <property type="entry name" value="Epimerase_deHydtase"/>
</dbReference>
<dbReference type="GO" id="GO:0000271">
    <property type="term" value="P:polysaccharide biosynthetic process"/>
    <property type="evidence" value="ECO:0007669"/>
    <property type="project" value="UniProtKB-KW"/>
</dbReference>
<comment type="caution">
    <text evidence="6">The sequence shown here is derived from an EMBL/GenBank/DDBJ whole genome shotgun (WGS) entry which is preliminary data.</text>
</comment>